<gene>
    <name evidence="2" type="ORF">AGERDE_LOCUS5529</name>
</gene>
<proteinExistence type="predicted"/>
<evidence type="ECO:0000313" key="3">
    <source>
        <dbReference type="Proteomes" id="UP000789831"/>
    </source>
</evidence>
<name>A0A9N9FE03_9GLOM</name>
<feature type="compositionally biased region" description="Basic and acidic residues" evidence="1">
    <location>
        <begin position="57"/>
        <end position="69"/>
    </location>
</feature>
<feature type="compositionally biased region" description="Basic and acidic residues" evidence="1">
    <location>
        <begin position="82"/>
        <end position="95"/>
    </location>
</feature>
<feature type="region of interest" description="Disordered" evidence="1">
    <location>
        <begin position="47"/>
        <end position="112"/>
    </location>
</feature>
<sequence length="167" mass="18385">MVNDQTPINDPFLPPTTDPSLINDAFANLDAAVIEEEETVMMQGKVGSPNIAIPSPQKKDIFSSHDRNNNNHNGNSSQEKPFLVDDDKGKGKENYENLVPLGSDSLNGSTSTLQQDKFKSSNIPFGKQQDVTECMDNVMFQLEAALKPTINKFDTVIDTTEANVVKR</sequence>
<dbReference type="AlphaFoldDB" id="A0A9N9FE03"/>
<protein>
    <submittedName>
        <fullName evidence="2">2400_t:CDS:1</fullName>
    </submittedName>
</protein>
<dbReference type="OrthoDB" id="2420415at2759"/>
<evidence type="ECO:0000256" key="1">
    <source>
        <dbReference type="SAM" id="MobiDB-lite"/>
    </source>
</evidence>
<accession>A0A9N9FE03</accession>
<dbReference type="EMBL" id="CAJVPL010000757">
    <property type="protein sequence ID" value="CAG8527113.1"/>
    <property type="molecule type" value="Genomic_DNA"/>
</dbReference>
<keyword evidence="3" id="KW-1185">Reference proteome</keyword>
<dbReference type="Proteomes" id="UP000789831">
    <property type="component" value="Unassembled WGS sequence"/>
</dbReference>
<comment type="caution">
    <text evidence="2">The sequence shown here is derived from an EMBL/GenBank/DDBJ whole genome shotgun (WGS) entry which is preliminary data.</text>
</comment>
<organism evidence="2 3">
    <name type="scientific">Ambispora gerdemannii</name>
    <dbReference type="NCBI Taxonomy" id="144530"/>
    <lineage>
        <taxon>Eukaryota</taxon>
        <taxon>Fungi</taxon>
        <taxon>Fungi incertae sedis</taxon>
        <taxon>Mucoromycota</taxon>
        <taxon>Glomeromycotina</taxon>
        <taxon>Glomeromycetes</taxon>
        <taxon>Archaeosporales</taxon>
        <taxon>Ambisporaceae</taxon>
        <taxon>Ambispora</taxon>
    </lineage>
</organism>
<evidence type="ECO:0000313" key="2">
    <source>
        <dbReference type="EMBL" id="CAG8527113.1"/>
    </source>
</evidence>
<reference evidence="2" key="1">
    <citation type="submission" date="2021-06" db="EMBL/GenBank/DDBJ databases">
        <authorList>
            <person name="Kallberg Y."/>
            <person name="Tangrot J."/>
            <person name="Rosling A."/>
        </authorList>
    </citation>
    <scope>NUCLEOTIDE SEQUENCE</scope>
    <source>
        <strain evidence="2">MT106</strain>
    </source>
</reference>